<keyword evidence="4" id="KW-1185">Reference proteome</keyword>
<accession>A0A512BL03</accession>
<evidence type="ECO:0000256" key="1">
    <source>
        <dbReference type="ARBA" id="ARBA00022448"/>
    </source>
</evidence>
<dbReference type="PANTHER" id="PTHR43298">
    <property type="entry name" value="MULTIDRUG RESISTANCE PROTEIN NORM-RELATED"/>
    <property type="match status" value="1"/>
</dbReference>
<evidence type="ECO:0000256" key="2">
    <source>
        <dbReference type="SAM" id="Phobius"/>
    </source>
</evidence>
<organism evidence="3 4">
    <name type="scientific">Microvirga aerophila</name>
    <dbReference type="NCBI Taxonomy" id="670291"/>
    <lineage>
        <taxon>Bacteria</taxon>
        <taxon>Pseudomonadati</taxon>
        <taxon>Pseudomonadota</taxon>
        <taxon>Alphaproteobacteria</taxon>
        <taxon>Hyphomicrobiales</taxon>
        <taxon>Methylobacteriaceae</taxon>
        <taxon>Microvirga</taxon>
    </lineage>
</organism>
<reference evidence="3 4" key="1">
    <citation type="submission" date="2019-07" db="EMBL/GenBank/DDBJ databases">
        <title>Whole genome shotgun sequence of Microvirga aerophila NBRC 106136.</title>
        <authorList>
            <person name="Hosoyama A."/>
            <person name="Uohara A."/>
            <person name="Ohji S."/>
            <person name="Ichikawa N."/>
        </authorList>
    </citation>
    <scope>NUCLEOTIDE SEQUENCE [LARGE SCALE GENOMIC DNA]</scope>
    <source>
        <strain evidence="3 4">NBRC 106136</strain>
    </source>
</reference>
<gene>
    <name evidence="3" type="ORF">MAE02_03470</name>
</gene>
<dbReference type="GO" id="GO:0042910">
    <property type="term" value="F:xenobiotic transmembrane transporter activity"/>
    <property type="evidence" value="ECO:0007669"/>
    <property type="project" value="InterPro"/>
</dbReference>
<dbReference type="InterPro" id="IPR050222">
    <property type="entry name" value="MATE_MdtK"/>
</dbReference>
<keyword evidence="2" id="KW-1133">Transmembrane helix</keyword>
<dbReference type="GO" id="GO:0015297">
    <property type="term" value="F:antiporter activity"/>
    <property type="evidence" value="ECO:0007669"/>
    <property type="project" value="InterPro"/>
</dbReference>
<sequence length="167" mass="17646">MVPFSFGQAVTVRVGRAFGARDPDAVTRAGWTAFVLGVGFMVFTAMLMLFVPHLLLGAFLDLSDPKNAPVIGFAVSFLVLAALFQLVDGAQAVGAGMLRGLQDTRIPMFYAAFGYWGVGLPLGVALAFGTSLRGVGIWIGLATGLAVVAGLMLWRWVRRDKLGLVAA</sequence>
<feature type="transmembrane region" description="Helical" evidence="2">
    <location>
        <begin position="68"/>
        <end position="87"/>
    </location>
</feature>
<protein>
    <submittedName>
        <fullName evidence="3">Uncharacterized protein</fullName>
    </submittedName>
</protein>
<feature type="transmembrane region" description="Helical" evidence="2">
    <location>
        <begin position="135"/>
        <end position="154"/>
    </location>
</feature>
<dbReference type="InterPro" id="IPR002528">
    <property type="entry name" value="MATE_fam"/>
</dbReference>
<name>A0A512BL03_9HYPH</name>
<evidence type="ECO:0000313" key="3">
    <source>
        <dbReference type="EMBL" id="GEO12651.1"/>
    </source>
</evidence>
<proteinExistence type="predicted"/>
<feature type="transmembrane region" description="Helical" evidence="2">
    <location>
        <begin position="108"/>
        <end position="129"/>
    </location>
</feature>
<keyword evidence="2" id="KW-0812">Transmembrane</keyword>
<feature type="transmembrane region" description="Helical" evidence="2">
    <location>
        <begin position="31"/>
        <end position="56"/>
    </location>
</feature>
<evidence type="ECO:0000313" key="4">
    <source>
        <dbReference type="Proteomes" id="UP000321085"/>
    </source>
</evidence>
<dbReference type="AlphaFoldDB" id="A0A512BL03"/>
<dbReference type="Pfam" id="PF01554">
    <property type="entry name" value="MatE"/>
    <property type="match status" value="1"/>
</dbReference>
<keyword evidence="2" id="KW-0472">Membrane</keyword>
<dbReference type="GO" id="GO:0005886">
    <property type="term" value="C:plasma membrane"/>
    <property type="evidence" value="ECO:0007669"/>
    <property type="project" value="TreeGrafter"/>
</dbReference>
<comment type="caution">
    <text evidence="3">The sequence shown here is derived from an EMBL/GenBank/DDBJ whole genome shotgun (WGS) entry which is preliminary data.</text>
</comment>
<dbReference type="PANTHER" id="PTHR43298:SF2">
    <property type="entry name" value="FMN_FAD EXPORTER YEEO-RELATED"/>
    <property type="match status" value="1"/>
</dbReference>
<dbReference type="Proteomes" id="UP000321085">
    <property type="component" value="Unassembled WGS sequence"/>
</dbReference>
<keyword evidence="1" id="KW-0813">Transport</keyword>
<dbReference type="EMBL" id="BJYU01000002">
    <property type="protein sequence ID" value="GEO12651.1"/>
    <property type="molecule type" value="Genomic_DNA"/>
</dbReference>